<proteinExistence type="predicted"/>
<feature type="compositionally biased region" description="Low complexity" evidence="1">
    <location>
        <begin position="35"/>
        <end position="50"/>
    </location>
</feature>
<name>A0ABQ7MEW7_BRACM</name>
<organism evidence="2 3">
    <name type="scientific">Brassica rapa subsp. trilocularis</name>
    <dbReference type="NCBI Taxonomy" id="1813537"/>
    <lineage>
        <taxon>Eukaryota</taxon>
        <taxon>Viridiplantae</taxon>
        <taxon>Streptophyta</taxon>
        <taxon>Embryophyta</taxon>
        <taxon>Tracheophyta</taxon>
        <taxon>Spermatophyta</taxon>
        <taxon>Magnoliopsida</taxon>
        <taxon>eudicotyledons</taxon>
        <taxon>Gunneridae</taxon>
        <taxon>Pentapetalae</taxon>
        <taxon>rosids</taxon>
        <taxon>malvids</taxon>
        <taxon>Brassicales</taxon>
        <taxon>Brassicaceae</taxon>
        <taxon>Brassiceae</taxon>
        <taxon>Brassica</taxon>
    </lineage>
</organism>
<feature type="compositionally biased region" description="Polar residues" evidence="1">
    <location>
        <begin position="54"/>
        <end position="93"/>
    </location>
</feature>
<feature type="region of interest" description="Disordered" evidence="1">
    <location>
        <begin position="1"/>
        <end position="93"/>
    </location>
</feature>
<evidence type="ECO:0000313" key="3">
    <source>
        <dbReference type="Proteomes" id="UP000823674"/>
    </source>
</evidence>
<accession>A0ABQ7MEW7</accession>
<evidence type="ECO:0000313" key="2">
    <source>
        <dbReference type="EMBL" id="KAG5396104.1"/>
    </source>
</evidence>
<gene>
    <name evidence="2" type="primary">A05p009300.1_BraROA</name>
    <name evidence="2" type="ORF">IGI04_017918</name>
</gene>
<reference evidence="2 3" key="1">
    <citation type="submission" date="2021-03" db="EMBL/GenBank/DDBJ databases">
        <authorList>
            <person name="King G.J."/>
            <person name="Bancroft I."/>
            <person name="Baten A."/>
            <person name="Bloomfield J."/>
            <person name="Borpatragohain P."/>
            <person name="He Z."/>
            <person name="Irish N."/>
            <person name="Irwin J."/>
            <person name="Liu K."/>
            <person name="Mauleon R.P."/>
            <person name="Moore J."/>
            <person name="Morris R."/>
            <person name="Ostergaard L."/>
            <person name="Wang B."/>
            <person name="Wells R."/>
        </authorList>
    </citation>
    <scope>NUCLEOTIDE SEQUENCE [LARGE SCALE GENOMIC DNA]</scope>
    <source>
        <strain evidence="2">R-o-18</strain>
        <tissue evidence="2">Leaf</tissue>
    </source>
</reference>
<feature type="compositionally biased region" description="Polar residues" evidence="1">
    <location>
        <begin position="11"/>
        <end position="20"/>
    </location>
</feature>
<dbReference type="Proteomes" id="UP000823674">
    <property type="component" value="Chromosome A05"/>
</dbReference>
<sequence>MESGIEAPLHSSPTAKSNDGSDLVVDSLSLHPSPTMSSPALLTASSSTLAETVNGGSLSLPSSTLEASVSLSTPDPVSQVQATDSPLGSDNTLAQATDSLSLSTENVNASVSNGLSISLNVPPPSQQQVAMTQDVNKSQVHPSETAQDTTKFVPTLGAWEKPLFFKPPATPPEPSTPRDYDPALVGTQLATLWPSLNDEILNKKPKSKHPTRTLQPPIEKLPPPELKADGSLRFPWVARLSPQSRNLYRRNIADTRLQVMFPPLTIANHALRYFHLMHFLSKQLLQ</sequence>
<protein>
    <submittedName>
        <fullName evidence="2">Uncharacterized protein</fullName>
    </submittedName>
</protein>
<keyword evidence="3" id="KW-1185">Reference proteome</keyword>
<evidence type="ECO:0000256" key="1">
    <source>
        <dbReference type="SAM" id="MobiDB-lite"/>
    </source>
</evidence>
<dbReference type="EMBL" id="JADBGQ010000005">
    <property type="protein sequence ID" value="KAG5396104.1"/>
    <property type="molecule type" value="Genomic_DNA"/>
</dbReference>
<feature type="region of interest" description="Disordered" evidence="1">
    <location>
        <begin position="201"/>
        <end position="225"/>
    </location>
</feature>
<comment type="caution">
    <text evidence="2">The sequence shown here is derived from an EMBL/GenBank/DDBJ whole genome shotgun (WGS) entry which is preliminary data.</text>
</comment>